<dbReference type="AlphaFoldDB" id="A0A5R9EIY5"/>
<sequence length="209" mass="24770">MMEYIFTEEEFNLFNVKGLDTQMPMIRSKIQPLFRYYGRFVSEHIQTKLNLAEPLPVHVAKHIQRSVHELESTWCAIGGDNRGYKKYPHFQIGINGEYLFIMLSFIDNILYQKDIAKLFQSDIEAFQSLPEDITIIPDHTKLAYESILEADLEKLFERLEKVKSAEFMIGRIEPKINHQLQSEEDYKVWLAKTVDEFLPMYQKAMKFYE</sequence>
<evidence type="ECO:0000313" key="1">
    <source>
        <dbReference type="EMBL" id="TLQ49321.1"/>
    </source>
</evidence>
<evidence type="ECO:0000313" key="2">
    <source>
        <dbReference type="Proteomes" id="UP000306420"/>
    </source>
</evidence>
<proteinExistence type="predicted"/>
<dbReference type="InterPro" id="IPR009403">
    <property type="entry name" value="UPF0637"/>
</dbReference>
<name>A0A5R9EIY5_9LACT</name>
<dbReference type="SUPFAM" id="SSF142913">
    <property type="entry name" value="YktB/PF0168-like"/>
    <property type="match status" value="1"/>
</dbReference>
<protein>
    <submittedName>
        <fullName evidence="1">DUF1054 family protein</fullName>
    </submittedName>
</protein>
<dbReference type="Gene3D" id="3.30.930.20">
    <property type="entry name" value="Protein of unknown function DUF1054"/>
    <property type="match status" value="1"/>
</dbReference>
<organism evidence="1 2">
    <name type="scientific">Ruoffia tabacinasalis</name>
    <dbReference type="NCBI Taxonomy" id="87458"/>
    <lineage>
        <taxon>Bacteria</taxon>
        <taxon>Bacillati</taxon>
        <taxon>Bacillota</taxon>
        <taxon>Bacilli</taxon>
        <taxon>Lactobacillales</taxon>
        <taxon>Aerococcaceae</taxon>
        <taxon>Ruoffia</taxon>
    </lineage>
</organism>
<dbReference type="EMBL" id="VBSP01000002">
    <property type="protein sequence ID" value="TLQ49321.1"/>
    <property type="molecule type" value="Genomic_DNA"/>
</dbReference>
<reference evidence="1 2" key="1">
    <citation type="submission" date="2019-05" db="EMBL/GenBank/DDBJ databases">
        <title>The metagenome of a microbial culture collection derived from dairy environment covers the genomic content of the human microbiome.</title>
        <authorList>
            <person name="Roder T."/>
            <person name="Wuthrich D."/>
            <person name="Sattari Z."/>
            <person name="Von Ah U."/>
            <person name="Bar C."/>
            <person name="Ronchi F."/>
            <person name="Macpherson A.J."/>
            <person name="Ganal-Vonarburg S.C."/>
            <person name="Bruggmann R."/>
            <person name="Vergeres G."/>
        </authorList>
    </citation>
    <scope>NUCLEOTIDE SEQUENCE [LARGE SCALE GENOMIC DNA]</scope>
    <source>
        <strain evidence="1 2">FAM 24227</strain>
    </source>
</reference>
<dbReference type="InterPro" id="IPR053707">
    <property type="entry name" value="UPF0637_domain_sf"/>
</dbReference>
<gene>
    <name evidence="1" type="ORF">FEZ33_01430</name>
</gene>
<accession>A0A5R9EIY5</accession>
<dbReference type="OrthoDB" id="9812818at2"/>
<comment type="caution">
    <text evidence="1">The sequence shown here is derived from an EMBL/GenBank/DDBJ whole genome shotgun (WGS) entry which is preliminary data.</text>
</comment>
<dbReference type="Pfam" id="PF06335">
    <property type="entry name" value="DUF1054"/>
    <property type="match status" value="1"/>
</dbReference>
<dbReference type="Proteomes" id="UP000306420">
    <property type="component" value="Unassembled WGS sequence"/>
</dbReference>